<dbReference type="GeneTree" id="ENSGT00940000157191"/>
<protein>
    <recommendedName>
        <fullName evidence="2">polynucleotide adenylyltransferase</fullName>
        <ecNumber evidence="2">2.7.7.19</ecNumber>
    </recommendedName>
</protein>
<dbReference type="GO" id="GO:0048255">
    <property type="term" value="P:mRNA stabilization"/>
    <property type="evidence" value="ECO:0007669"/>
    <property type="project" value="TreeGrafter"/>
</dbReference>
<evidence type="ECO:0000256" key="1">
    <source>
        <dbReference type="ARBA" id="ARBA00007631"/>
    </source>
</evidence>
<dbReference type="PANTHER" id="PTHR12974:SF47">
    <property type="entry name" value="POLYNUCLEOTIDE ADENYLYLTRANSFERASE"/>
    <property type="match status" value="1"/>
</dbReference>
<comment type="similarity">
    <text evidence="1">Belongs to the TENT family.</text>
</comment>
<dbReference type="EC" id="2.7.7.19" evidence="2"/>
<evidence type="ECO:0000256" key="2">
    <source>
        <dbReference type="ARBA" id="ARBA00012388"/>
    </source>
</evidence>
<dbReference type="Ensembl" id="ENSHCOT00000010911.1">
    <property type="protein sequence ID" value="ENSHCOP00000018585.1"/>
    <property type="gene ID" value="ENSHCOG00000003225.1"/>
</dbReference>
<dbReference type="Pfam" id="PF07984">
    <property type="entry name" value="NTP_transf_7"/>
    <property type="match status" value="1"/>
</dbReference>
<evidence type="ECO:0000256" key="3">
    <source>
        <dbReference type="ARBA" id="ARBA00022679"/>
    </source>
</evidence>
<comment type="catalytic activity">
    <reaction evidence="4">
        <text>RNA(n) + ATP = RNA(n)-3'-adenine ribonucleotide + diphosphate</text>
        <dbReference type="Rhea" id="RHEA:11332"/>
        <dbReference type="Rhea" id="RHEA-COMP:14527"/>
        <dbReference type="Rhea" id="RHEA-COMP:17347"/>
        <dbReference type="ChEBI" id="CHEBI:30616"/>
        <dbReference type="ChEBI" id="CHEBI:33019"/>
        <dbReference type="ChEBI" id="CHEBI:140395"/>
        <dbReference type="ChEBI" id="CHEBI:173115"/>
        <dbReference type="EC" id="2.7.7.19"/>
    </reaction>
    <physiologicalReaction direction="left-to-right" evidence="4">
        <dbReference type="Rhea" id="RHEA:11333"/>
    </physiologicalReaction>
</comment>
<dbReference type="OMA" id="RMEQTHI"/>
<evidence type="ECO:0000256" key="4">
    <source>
        <dbReference type="ARBA" id="ARBA00047933"/>
    </source>
</evidence>
<accession>A0A3Q3DRD2</accession>
<dbReference type="Proteomes" id="UP000264820">
    <property type="component" value="Unplaced"/>
</dbReference>
<keyword evidence="6" id="KW-1185">Reference proteome</keyword>
<reference evidence="5" key="2">
    <citation type="submission" date="2025-09" db="UniProtKB">
        <authorList>
            <consortium name="Ensembl"/>
        </authorList>
    </citation>
    <scope>IDENTIFICATION</scope>
</reference>
<dbReference type="InterPro" id="IPR012937">
    <property type="entry name" value="TET5"/>
</dbReference>
<sequence length="99" mass="11574">TAHSSTIRWILKSSVLNWEQVQRLDAILAGSIPIHGRWSFPTLEVKPRDIVKAVRSRMEQTHIRVREVRLNGSAASYVLHEDKFEPKWFHLRFSNQIPC</sequence>
<name>A0A3Q3DRD2_HIPCM</name>
<dbReference type="GO" id="GO:0003723">
    <property type="term" value="F:RNA binding"/>
    <property type="evidence" value="ECO:0007669"/>
    <property type="project" value="TreeGrafter"/>
</dbReference>
<evidence type="ECO:0000313" key="5">
    <source>
        <dbReference type="Ensembl" id="ENSHCOP00000018585.1"/>
    </source>
</evidence>
<dbReference type="AlphaFoldDB" id="A0A3Q3DRD2"/>
<dbReference type="PANTHER" id="PTHR12974">
    <property type="entry name" value="PRION-LIKE- Q/N-RICH -DOMAIN-BEARING PROTEIN PROTEIN 44"/>
    <property type="match status" value="1"/>
</dbReference>
<evidence type="ECO:0000313" key="6">
    <source>
        <dbReference type="Proteomes" id="UP000264820"/>
    </source>
</evidence>
<keyword evidence="3" id="KW-0808">Transferase</keyword>
<reference evidence="5" key="1">
    <citation type="submission" date="2025-08" db="UniProtKB">
        <authorList>
            <consortium name="Ensembl"/>
        </authorList>
    </citation>
    <scope>IDENTIFICATION</scope>
</reference>
<proteinExistence type="inferred from homology"/>
<dbReference type="GO" id="GO:1990817">
    <property type="term" value="F:poly(A) RNA polymerase activity"/>
    <property type="evidence" value="ECO:0007669"/>
    <property type="project" value="UniProtKB-EC"/>
</dbReference>
<organism evidence="5 6">
    <name type="scientific">Hippocampus comes</name>
    <name type="common">Tiger tail seahorse</name>
    <dbReference type="NCBI Taxonomy" id="109280"/>
    <lineage>
        <taxon>Eukaryota</taxon>
        <taxon>Metazoa</taxon>
        <taxon>Chordata</taxon>
        <taxon>Craniata</taxon>
        <taxon>Vertebrata</taxon>
        <taxon>Euteleostomi</taxon>
        <taxon>Actinopterygii</taxon>
        <taxon>Neopterygii</taxon>
        <taxon>Teleostei</taxon>
        <taxon>Neoteleostei</taxon>
        <taxon>Acanthomorphata</taxon>
        <taxon>Syngnathiaria</taxon>
        <taxon>Syngnathiformes</taxon>
        <taxon>Syngnathoidei</taxon>
        <taxon>Syngnathidae</taxon>
        <taxon>Hippocampus</taxon>
    </lineage>
</organism>